<comment type="caution">
    <text evidence="1">The sequence shown here is derived from an EMBL/GenBank/DDBJ whole genome shotgun (WGS) entry which is preliminary data.</text>
</comment>
<name>A0A267DVN6_9PLAT</name>
<dbReference type="Proteomes" id="UP000215902">
    <property type="component" value="Unassembled WGS sequence"/>
</dbReference>
<proteinExistence type="predicted"/>
<dbReference type="AlphaFoldDB" id="A0A267DVN6"/>
<reference evidence="1 2" key="1">
    <citation type="submission" date="2017-06" db="EMBL/GenBank/DDBJ databases">
        <title>A platform for efficient transgenesis in Macrostomum lignano, a flatworm model organism for stem cell research.</title>
        <authorList>
            <person name="Berezikov E."/>
        </authorList>
    </citation>
    <scope>NUCLEOTIDE SEQUENCE [LARGE SCALE GENOMIC DNA]</scope>
    <source>
        <strain evidence="1">DV1</strain>
        <tissue evidence="1">Whole organism</tissue>
    </source>
</reference>
<protein>
    <submittedName>
        <fullName evidence="1">Uncharacterized protein</fullName>
    </submittedName>
</protein>
<keyword evidence="2" id="KW-1185">Reference proteome</keyword>
<evidence type="ECO:0000313" key="1">
    <source>
        <dbReference type="EMBL" id="PAA53305.1"/>
    </source>
</evidence>
<organism evidence="1 2">
    <name type="scientific">Macrostomum lignano</name>
    <dbReference type="NCBI Taxonomy" id="282301"/>
    <lineage>
        <taxon>Eukaryota</taxon>
        <taxon>Metazoa</taxon>
        <taxon>Spiralia</taxon>
        <taxon>Lophotrochozoa</taxon>
        <taxon>Platyhelminthes</taxon>
        <taxon>Rhabditophora</taxon>
        <taxon>Macrostomorpha</taxon>
        <taxon>Macrostomida</taxon>
        <taxon>Macrostomidae</taxon>
        <taxon>Macrostomum</taxon>
    </lineage>
</organism>
<feature type="non-terminal residue" evidence="1">
    <location>
        <position position="77"/>
    </location>
</feature>
<sequence>KHFFEAVEKRAKKKPSAEEADLPVPDERGLLQEHEAFDKMYVYAEECVSWEEDAAYFEEERVPPAHWLGRKSSGGER</sequence>
<evidence type="ECO:0000313" key="2">
    <source>
        <dbReference type="Proteomes" id="UP000215902"/>
    </source>
</evidence>
<accession>A0A267DVN6</accession>
<gene>
    <name evidence="1" type="ORF">BOX15_Mlig003749g7</name>
</gene>
<feature type="non-terminal residue" evidence="1">
    <location>
        <position position="1"/>
    </location>
</feature>
<dbReference type="EMBL" id="NIVC01003104">
    <property type="protein sequence ID" value="PAA53305.1"/>
    <property type="molecule type" value="Genomic_DNA"/>
</dbReference>